<evidence type="ECO:0000256" key="5">
    <source>
        <dbReference type="ARBA" id="ARBA00022737"/>
    </source>
</evidence>
<dbReference type="Gene3D" id="2.130.10.10">
    <property type="entry name" value="YVTN repeat-like/Quinoprotein amine dehydrogenase"/>
    <property type="match status" value="1"/>
</dbReference>
<dbReference type="PROSITE" id="PS50294">
    <property type="entry name" value="WD_REPEATS_REGION"/>
    <property type="match status" value="2"/>
</dbReference>
<dbReference type="GO" id="GO:0005737">
    <property type="term" value="C:cytoplasm"/>
    <property type="evidence" value="ECO:0007669"/>
    <property type="project" value="UniProtKB-SubCell"/>
</dbReference>
<keyword evidence="5 9" id="KW-0677">Repeat</keyword>
<proteinExistence type="inferred from homology"/>
<evidence type="ECO:0000259" key="10">
    <source>
        <dbReference type="SMART" id="SM01166"/>
    </source>
</evidence>
<organism evidence="11 12">
    <name type="scientific">Stegodyphus mimosarum</name>
    <name type="common">African social velvet spider</name>
    <dbReference type="NCBI Taxonomy" id="407821"/>
    <lineage>
        <taxon>Eukaryota</taxon>
        <taxon>Metazoa</taxon>
        <taxon>Ecdysozoa</taxon>
        <taxon>Arthropoda</taxon>
        <taxon>Chelicerata</taxon>
        <taxon>Arachnida</taxon>
        <taxon>Araneae</taxon>
        <taxon>Araneomorphae</taxon>
        <taxon>Entelegynae</taxon>
        <taxon>Eresoidea</taxon>
        <taxon>Eresidae</taxon>
        <taxon>Stegodyphus</taxon>
    </lineage>
</organism>
<keyword evidence="12" id="KW-1185">Reference proteome</keyword>
<evidence type="ECO:0000313" key="11">
    <source>
        <dbReference type="EMBL" id="KFM67564.1"/>
    </source>
</evidence>
<feature type="non-terminal residue" evidence="11">
    <location>
        <position position="351"/>
    </location>
</feature>
<accession>A0A087TR25</accession>
<dbReference type="SMART" id="SM01167">
    <property type="entry name" value="DUF1900"/>
    <property type="match status" value="1"/>
</dbReference>
<evidence type="ECO:0000256" key="7">
    <source>
        <dbReference type="ARBA" id="ARBA00024838"/>
    </source>
</evidence>
<sequence>MWRFKPSKYKNAVPKIPKKREGWITDISVGSLPSFGNHIKASAAYIAFNIDSGGGGNLGILTLNDSGSKSRNLPILHAHSEFITDFDFCPYDDGILATGSQDQHVKLWRITDESLKSNIPCNPEVDILCQCKVEVLKFHPQADCILSVAEDNCIRLWDINTKQNIYANSSHEDVVQSISWRHSGDILASCGKDKMLRLWDPRDSEKNQAASSHNNNRDSRVVWLGDTEQLLTTGFGSGREREVLLRDIRKLEDPVASYSGDSSLGVYIPLFDPDTNMLFLVAKADTAISFWEILDRAPFLQEATKYLGEVQAKGAALVPKRALEVMDGEVNRLLLLGQDCIVPISFQVPRK</sequence>
<dbReference type="Pfam" id="PF08953">
    <property type="entry name" value="DUF1899"/>
    <property type="match status" value="1"/>
</dbReference>
<gene>
    <name evidence="11" type="ORF">X975_18514</name>
</gene>
<dbReference type="OMA" id="PIRFEVQ"/>
<feature type="repeat" description="WD" evidence="8">
    <location>
        <begin position="133"/>
        <end position="167"/>
    </location>
</feature>
<dbReference type="InterPro" id="IPR036322">
    <property type="entry name" value="WD40_repeat_dom_sf"/>
</dbReference>
<dbReference type="PANTHER" id="PTHR10856">
    <property type="entry name" value="CORONIN"/>
    <property type="match status" value="1"/>
</dbReference>
<evidence type="ECO:0000256" key="6">
    <source>
        <dbReference type="ARBA" id="ARBA00023203"/>
    </source>
</evidence>
<keyword evidence="3" id="KW-0963">Cytoplasm</keyword>
<dbReference type="InterPro" id="IPR001680">
    <property type="entry name" value="WD40_rpt"/>
</dbReference>
<evidence type="ECO:0000256" key="8">
    <source>
        <dbReference type="PROSITE-ProRule" id="PRU00221"/>
    </source>
</evidence>
<dbReference type="SMART" id="SM01166">
    <property type="entry name" value="DUF1899"/>
    <property type="match status" value="1"/>
</dbReference>
<name>A0A087TR25_STEMI</name>
<keyword evidence="6" id="KW-0009">Actin-binding</keyword>
<dbReference type="Pfam" id="PF00400">
    <property type="entry name" value="WD40"/>
    <property type="match status" value="3"/>
</dbReference>
<evidence type="ECO:0000256" key="1">
    <source>
        <dbReference type="ARBA" id="ARBA00004496"/>
    </source>
</evidence>
<evidence type="ECO:0000256" key="9">
    <source>
        <dbReference type="RuleBase" id="RU280818"/>
    </source>
</evidence>
<comment type="subcellular location">
    <subcellularLocation>
        <location evidence="1">Cytoplasm</location>
    </subcellularLocation>
</comment>
<evidence type="ECO:0000313" key="12">
    <source>
        <dbReference type="Proteomes" id="UP000054359"/>
    </source>
</evidence>
<dbReference type="PANTHER" id="PTHR10856:SF20">
    <property type="entry name" value="CORONIN-7"/>
    <property type="match status" value="1"/>
</dbReference>
<dbReference type="GO" id="GO:0003779">
    <property type="term" value="F:actin binding"/>
    <property type="evidence" value="ECO:0007669"/>
    <property type="project" value="UniProtKB-KW"/>
</dbReference>
<dbReference type="PROSITE" id="PS50082">
    <property type="entry name" value="WD_REPEATS_2"/>
    <property type="match status" value="3"/>
</dbReference>
<evidence type="ECO:0000256" key="3">
    <source>
        <dbReference type="ARBA" id="ARBA00022490"/>
    </source>
</evidence>
<dbReference type="AlphaFoldDB" id="A0A087TR25"/>
<reference evidence="11 12" key="1">
    <citation type="submission" date="2013-11" db="EMBL/GenBank/DDBJ databases">
        <title>Genome sequencing of Stegodyphus mimosarum.</title>
        <authorList>
            <person name="Bechsgaard J."/>
        </authorList>
    </citation>
    <scope>NUCLEOTIDE SEQUENCE [LARGE SCALE GENOMIC DNA]</scope>
</reference>
<dbReference type="FunFam" id="2.130.10.10:FF:001013">
    <property type="entry name" value="Coronin"/>
    <property type="match status" value="1"/>
</dbReference>
<evidence type="ECO:0000256" key="4">
    <source>
        <dbReference type="ARBA" id="ARBA00022574"/>
    </source>
</evidence>
<evidence type="ECO:0000256" key="2">
    <source>
        <dbReference type="ARBA" id="ARBA00009482"/>
    </source>
</evidence>
<feature type="domain" description="DUF1899" evidence="10">
    <location>
        <begin position="3"/>
        <end position="67"/>
    </location>
</feature>
<feature type="repeat" description="WD" evidence="8">
    <location>
        <begin position="168"/>
        <end position="209"/>
    </location>
</feature>
<dbReference type="InterPro" id="IPR015943">
    <property type="entry name" value="WD40/YVTN_repeat-like_dom_sf"/>
</dbReference>
<dbReference type="InterPro" id="IPR019775">
    <property type="entry name" value="WD40_repeat_CS"/>
</dbReference>
<comment type="function">
    <text evidence="7">F-actin regulator involved in anterograde Golgi to endosome transport: upon ubiquitination via 'Lys-33'-linked ubiquitin chains by the BCR(KLHL20) E3 ubiquitin ligase complex, interacts with EPS15 and localizes to the trans-Golgi network, where it promotes actin polymerization, thereby facilitating post-Golgi trafficking. May play a role in the maintenance of the Golgi apparatus morphology.</text>
</comment>
<dbReference type="InterPro" id="IPR015048">
    <property type="entry name" value="DUF1899"/>
</dbReference>
<dbReference type="PRINTS" id="PR00320">
    <property type="entry name" value="GPROTEINBRPT"/>
</dbReference>
<protein>
    <recommendedName>
        <fullName evidence="9">Coronin</fullName>
    </recommendedName>
</protein>
<dbReference type="EMBL" id="KK116364">
    <property type="protein sequence ID" value="KFM67564.1"/>
    <property type="molecule type" value="Genomic_DNA"/>
</dbReference>
<dbReference type="Proteomes" id="UP000054359">
    <property type="component" value="Unassembled WGS sequence"/>
</dbReference>
<comment type="similarity">
    <text evidence="2 9">Belongs to the WD repeat coronin family.</text>
</comment>
<dbReference type="InterPro" id="IPR020472">
    <property type="entry name" value="WD40_PAC1"/>
</dbReference>
<keyword evidence="4 8" id="KW-0853">WD repeat</keyword>
<dbReference type="OrthoDB" id="6475729at2759"/>
<dbReference type="SMART" id="SM00320">
    <property type="entry name" value="WD40"/>
    <property type="match status" value="3"/>
</dbReference>
<dbReference type="PROSITE" id="PS00678">
    <property type="entry name" value="WD_REPEATS_1"/>
    <property type="match status" value="1"/>
</dbReference>
<dbReference type="InterPro" id="IPR015505">
    <property type="entry name" value="Coronin"/>
</dbReference>
<dbReference type="SUPFAM" id="SSF50978">
    <property type="entry name" value="WD40 repeat-like"/>
    <property type="match status" value="1"/>
</dbReference>
<feature type="repeat" description="WD" evidence="8">
    <location>
        <begin position="76"/>
        <end position="118"/>
    </location>
</feature>